<dbReference type="EMBL" id="LQPY01000008">
    <property type="protein sequence ID" value="ORX07105.1"/>
    <property type="molecule type" value="Genomic_DNA"/>
</dbReference>
<evidence type="ECO:0000256" key="2">
    <source>
        <dbReference type="SAM" id="Phobius"/>
    </source>
</evidence>
<dbReference type="InterPro" id="IPR018929">
    <property type="entry name" value="DUF2510"/>
</dbReference>
<evidence type="ECO:0000313" key="4">
    <source>
        <dbReference type="EMBL" id="CDO88592.1"/>
    </source>
</evidence>
<organism evidence="4">
    <name type="scientific">Mycobacterium triplex</name>
    <dbReference type="NCBI Taxonomy" id="47839"/>
    <lineage>
        <taxon>Bacteria</taxon>
        <taxon>Bacillati</taxon>
        <taxon>Actinomycetota</taxon>
        <taxon>Actinomycetes</taxon>
        <taxon>Mycobacteriales</taxon>
        <taxon>Mycobacteriaceae</taxon>
        <taxon>Mycobacterium</taxon>
        <taxon>Mycobacterium simiae complex</taxon>
    </lineage>
</organism>
<feature type="transmembrane region" description="Helical" evidence="2">
    <location>
        <begin position="72"/>
        <end position="94"/>
    </location>
</feature>
<dbReference type="EMBL" id="HG964446">
    <property type="protein sequence ID" value="CDO88592.1"/>
    <property type="molecule type" value="Genomic_DNA"/>
</dbReference>
<dbReference type="HOGENOM" id="CLU_109326_0_0_11"/>
<dbReference type="AlphaFoldDB" id="A0A024JZ25"/>
<keyword evidence="2" id="KW-1133">Transmembrane helix</keyword>
<evidence type="ECO:0000313" key="5">
    <source>
        <dbReference type="EMBL" id="ORX07105.1"/>
    </source>
</evidence>
<feature type="domain" description="DUF2510" evidence="3">
    <location>
        <begin position="15"/>
        <end position="45"/>
    </location>
</feature>
<dbReference type="OrthoDB" id="4711908at2"/>
<dbReference type="eggNOG" id="ENOG5030NGE">
    <property type="taxonomic scope" value="Bacteria"/>
</dbReference>
<proteinExistence type="predicted"/>
<dbReference type="Proteomes" id="UP000193710">
    <property type="component" value="Unassembled WGS sequence"/>
</dbReference>
<dbReference type="Proteomes" id="UP000028880">
    <property type="component" value="Unassembled WGS sequence"/>
</dbReference>
<accession>A0A024JZ25</accession>
<gene>
    <name evidence="5" type="ORF">AWC29_07280</name>
    <name evidence="4" type="ORF">BN973_02961</name>
</gene>
<reference evidence="5 6" key="3">
    <citation type="submission" date="2016-01" db="EMBL/GenBank/DDBJ databases">
        <title>The new phylogeny of the genus Mycobacterium.</title>
        <authorList>
            <person name="Tarcisio F."/>
            <person name="Conor M."/>
            <person name="Antonella G."/>
            <person name="Elisabetta G."/>
            <person name="Giulia F.S."/>
            <person name="Sara T."/>
            <person name="Anna F."/>
            <person name="Clotilde B."/>
            <person name="Roberto B."/>
            <person name="Veronica D.S."/>
            <person name="Fabio R."/>
            <person name="Monica P."/>
            <person name="Olivier J."/>
            <person name="Enrico T."/>
            <person name="Nicola S."/>
        </authorList>
    </citation>
    <scope>NUCLEOTIDE SEQUENCE [LARGE SCALE GENOMIC DNA]</scope>
    <source>
        <strain evidence="5 6">DSM 44626</strain>
    </source>
</reference>
<evidence type="ECO:0000313" key="6">
    <source>
        <dbReference type="Proteomes" id="UP000193710"/>
    </source>
</evidence>
<name>A0A024JZ25_9MYCO</name>
<keyword evidence="2" id="KW-0472">Membrane</keyword>
<dbReference type="STRING" id="47839.BN973_02961"/>
<dbReference type="RefSeq" id="WP_036468945.1">
    <property type="nucleotide sequence ID" value="NZ_HG964446.1"/>
</dbReference>
<evidence type="ECO:0000256" key="1">
    <source>
        <dbReference type="SAM" id="MobiDB-lite"/>
    </source>
</evidence>
<protein>
    <recommendedName>
        <fullName evidence="3">DUF2510 domain-containing protein</fullName>
    </recommendedName>
</protein>
<sequence length="242" mass="25890">MLSEHPPPPPPQSAPGWYPDPAGVGHGLQRYFDGSNWTSEWAFAAERADSTDRPKSGPPQLERPKNDLRGNATALALAALTALVLVIVVGRSWVFDKTADNQSAPSTVTATGPSAPNAPPSASGPKKPDGVSFASVPGPNGEVINARFAIRDNYTETMIKDGARHDTIDILRYARATYPDAAAVNVQGTFPMTDPYGNTSTQVAIDLTYSRETLNKINFDGVSKKSIWEIRDSGSILPAFEP</sequence>
<keyword evidence="2" id="KW-0812">Transmembrane</keyword>
<dbReference type="Pfam" id="PF10708">
    <property type="entry name" value="DUF2510"/>
    <property type="match status" value="1"/>
</dbReference>
<keyword evidence="6" id="KW-1185">Reference proteome</keyword>
<feature type="region of interest" description="Disordered" evidence="1">
    <location>
        <begin position="43"/>
        <end position="67"/>
    </location>
</feature>
<feature type="compositionally biased region" description="Low complexity" evidence="1">
    <location>
        <begin position="109"/>
        <end position="125"/>
    </location>
</feature>
<evidence type="ECO:0000259" key="3">
    <source>
        <dbReference type="Pfam" id="PF10708"/>
    </source>
</evidence>
<feature type="compositionally biased region" description="Basic and acidic residues" evidence="1">
    <location>
        <begin position="46"/>
        <end position="55"/>
    </location>
</feature>
<reference evidence="4" key="1">
    <citation type="journal article" date="2014" name="Genome Announc.">
        <title>Draft Genome Sequence of Mycobacterium triplex DSM 44626.</title>
        <authorList>
            <person name="Sassi M."/>
            <person name="Croce O."/>
            <person name="Robert C."/>
            <person name="Raoult D."/>
            <person name="Drancourt M."/>
        </authorList>
    </citation>
    <scope>NUCLEOTIDE SEQUENCE [LARGE SCALE GENOMIC DNA]</scope>
    <source>
        <strain evidence="4">DSM 44626</strain>
    </source>
</reference>
<feature type="compositionally biased region" description="Pro residues" evidence="1">
    <location>
        <begin position="1"/>
        <end position="13"/>
    </location>
</feature>
<reference evidence="4" key="2">
    <citation type="submission" date="2014-04" db="EMBL/GenBank/DDBJ databases">
        <authorList>
            <person name="Xu Y.W."/>
            <person name="Yang Q."/>
        </authorList>
    </citation>
    <scope>NUCLEOTIDE SEQUENCE</scope>
    <source>
        <strain evidence="4">DSM 44626</strain>
    </source>
</reference>
<feature type="region of interest" description="Disordered" evidence="1">
    <location>
        <begin position="1"/>
        <end position="25"/>
    </location>
</feature>
<feature type="region of interest" description="Disordered" evidence="1">
    <location>
        <begin position="100"/>
        <end position="138"/>
    </location>
</feature>